<gene>
    <name evidence="13" type="ORF">UFOPK3139_02339</name>
    <name evidence="14" type="ORF">UFOPK3543_00899</name>
</gene>
<keyword evidence="5" id="KW-0808">Transferase</keyword>
<comment type="cofactor">
    <cofactor evidence="1">
        <name>Mg(2+)</name>
        <dbReference type="ChEBI" id="CHEBI:18420"/>
    </cofactor>
</comment>
<evidence type="ECO:0000313" key="13">
    <source>
        <dbReference type="EMBL" id="CAB4835191.1"/>
    </source>
</evidence>
<accession>A0A6J7AQE8</accession>
<name>A0A6J7AQE8_9ZZZZ</name>
<dbReference type="EMBL" id="CAFBMH010000023">
    <property type="protein sequence ID" value="CAB4901678.1"/>
    <property type="molecule type" value="Genomic_DNA"/>
</dbReference>
<evidence type="ECO:0000256" key="8">
    <source>
        <dbReference type="ARBA" id="ARBA00022777"/>
    </source>
</evidence>
<comment type="similarity">
    <text evidence="2">Belongs to the NDK family.</text>
</comment>
<keyword evidence="6" id="KW-0479">Metal-binding</keyword>
<evidence type="ECO:0000256" key="5">
    <source>
        <dbReference type="ARBA" id="ARBA00022679"/>
    </source>
</evidence>
<dbReference type="FunFam" id="3.30.70.141:FF:000003">
    <property type="entry name" value="Nucleoside diphosphate kinase"/>
    <property type="match status" value="1"/>
</dbReference>
<dbReference type="GO" id="GO:0006228">
    <property type="term" value="P:UTP biosynthetic process"/>
    <property type="evidence" value="ECO:0007669"/>
    <property type="project" value="InterPro"/>
</dbReference>
<keyword evidence="8" id="KW-0418">Kinase</keyword>
<dbReference type="GO" id="GO:0005524">
    <property type="term" value="F:ATP binding"/>
    <property type="evidence" value="ECO:0007669"/>
    <property type="project" value="UniProtKB-KW"/>
</dbReference>
<dbReference type="Pfam" id="PF00334">
    <property type="entry name" value="NDK"/>
    <property type="match status" value="1"/>
</dbReference>
<dbReference type="CDD" id="cd04413">
    <property type="entry name" value="NDPk_I"/>
    <property type="match status" value="1"/>
</dbReference>
<dbReference type="GO" id="GO:0004550">
    <property type="term" value="F:nucleoside diphosphate kinase activity"/>
    <property type="evidence" value="ECO:0007669"/>
    <property type="project" value="UniProtKB-EC"/>
</dbReference>
<evidence type="ECO:0000256" key="7">
    <source>
        <dbReference type="ARBA" id="ARBA00022741"/>
    </source>
</evidence>
<organism evidence="13">
    <name type="scientific">freshwater metagenome</name>
    <dbReference type="NCBI Taxonomy" id="449393"/>
    <lineage>
        <taxon>unclassified sequences</taxon>
        <taxon>metagenomes</taxon>
        <taxon>ecological metagenomes</taxon>
    </lineage>
</organism>
<evidence type="ECO:0000256" key="2">
    <source>
        <dbReference type="ARBA" id="ARBA00008142"/>
    </source>
</evidence>
<evidence type="ECO:0000256" key="1">
    <source>
        <dbReference type="ARBA" id="ARBA00001946"/>
    </source>
</evidence>
<dbReference type="SUPFAM" id="SSF54919">
    <property type="entry name" value="Nucleoside diphosphate kinase, NDK"/>
    <property type="match status" value="1"/>
</dbReference>
<feature type="domain" description="Nucleoside diphosphate kinase-like" evidence="12">
    <location>
        <begin position="17"/>
        <end position="151"/>
    </location>
</feature>
<evidence type="ECO:0000313" key="14">
    <source>
        <dbReference type="EMBL" id="CAB4901678.1"/>
    </source>
</evidence>
<dbReference type="PANTHER" id="PTHR11349">
    <property type="entry name" value="NUCLEOSIDE DIPHOSPHATE KINASE"/>
    <property type="match status" value="1"/>
</dbReference>
<evidence type="ECO:0000256" key="9">
    <source>
        <dbReference type="ARBA" id="ARBA00022840"/>
    </source>
</evidence>
<keyword evidence="11" id="KW-0546">Nucleotide metabolism</keyword>
<dbReference type="PRINTS" id="PR01243">
    <property type="entry name" value="NUCDPKINASE"/>
</dbReference>
<dbReference type="EC" id="2.7.4.6" evidence="3"/>
<evidence type="ECO:0000256" key="3">
    <source>
        <dbReference type="ARBA" id="ARBA00012966"/>
    </source>
</evidence>
<sequence>MRRVSICSIESIPSGRMDRTFIICKPDSVERGLLGEVLARFERKGLRIVAGELRSLDTATLDQHYAEHVGKGFYADLVAFMSRSPAFVAVLEGPQETFKVVRTMMGSTNPRDAAPGTIRGDLGLELTENLVHGSDSPESATREIGIFFPGLA</sequence>
<dbReference type="InterPro" id="IPR036850">
    <property type="entry name" value="NDK-like_dom_sf"/>
</dbReference>
<dbReference type="Gene3D" id="3.30.70.141">
    <property type="entry name" value="Nucleoside diphosphate kinase-like domain"/>
    <property type="match status" value="1"/>
</dbReference>
<evidence type="ECO:0000256" key="4">
    <source>
        <dbReference type="ARBA" id="ARBA00017632"/>
    </source>
</evidence>
<keyword evidence="10" id="KW-0460">Magnesium</keyword>
<dbReference type="InterPro" id="IPR034907">
    <property type="entry name" value="NDK-like_dom"/>
</dbReference>
<dbReference type="GO" id="GO:0046872">
    <property type="term" value="F:metal ion binding"/>
    <property type="evidence" value="ECO:0007669"/>
    <property type="project" value="UniProtKB-KW"/>
</dbReference>
<evidence type="ECO:0000256" key="6">
    <source>
        <dbReference type="ARBA" id="ARBA00022723"/>
    </source>
</evidence>
<dbReference type="PROSITE" id="PS51374">
    <property type="entry name" value="NDPK_LIKE"/>
    <property type="match status" value="1"/>
</dbReference>
<dbReference type="InterPro" id="IPR023005">
    <property type="entry name" value="Nucleoside_diP_kinase_AS"/>
</dbReference>
<keyword evidence="9" id="KW-0067">ATP-binding</keyword>
<dbReference type="SMART" id="SM00562">
    <property type="entry name" value="NDK"/>
    <property type="match status" value="1"/>
</dbReference>
<evidence type="ECO:0000256" key="10">
    <source>
        <dbReference type="ARBA" id="ARBA00022842"/>
    </source>
</evidence>
<dbReference type="GO" id="GO:0006241">
    <property type="term" value="P:CTP biosynthetic process"/>
    <property type="evidence" value="ECO:0007669"/>
    <property type="project" value="InterPro"/>
</dbReference>
<evidence type="ECO:0000256" key="11">
    <source>
        <dbReference type="ARBA" id="ARBA00023080"/>
    </source>
</evidence>
<dbReference type="EMBL" id="CAFABA010000116">
    <property type="protein sequence ID" value="CAB4835191.1"/>
    <property type="molecule type" value="Genomic_DNA"/>
</dbReference>
<dbReference type="GO" id="GO:0006183">
    <property type="term" value="P:GTP biosynthetic process"/>
    <property type="evidence" value="ECO:0007669"/>
    <property type="project" value="InterPro"/>
</dbReference>
<dbReference type="InterPro" id="IPR001564">
    <property type="entry name" value="Nucleoside_diP_kinase"/>
</dbReference>
<reference evidence="13" key="1">
    <citation type="submission" date="2020-05" db="EMBL/GenBank/DDBJ databases">
        <authorList>
            <person name="Chiriac C."/>
            <person name="Salcher M."/>
            <person name="Ghai R."/>
            <person name="Kavagutti S V."/>
        </authorList>
    </citation>
    <scope>NUCLEOTIDE SEQUENCE</scope>
</reference>
<dbReference type="NCBIfam" id="NF001908">
    <property type="entry name" value="PRK00668.1"/>
    <property type="match status" value="1"/>
</dbReference>
<evidence type="ECO:0000259" key="12">
    <source>
        <dbReference type="SMART" id="SM00562"/>
    </source>
</evidence>
<protein>
    <recommendedName>
        <fullName evidence="4">Nucleoside diphosphate kinase</fullName>
        <ecNumber evidence="3">2.7.4.6</ecNumber>
    </recommendedName>
</protein>
<proteinExistence type="inferred from homology"/>
<keyword evidence="7" id="KW-0547">Nucleotide-binding</keyword>
<dbReference type="PROSITE" id="PS00469">
    <property type="entry name" value="NDPK"/>
    <property type="match status" value="1"/>
</dbReference>
<dbReference type="AlphaFoldDB" id="A0A6J7AQE8"/>